<dbReference type="EMBL" id="LAZR01036567">
    <property type="protein sequence ID" value="KKL24508.1"/>
    <property type="molecule type" value="Genomic_DNA"/>
</dbReference>
<sequence length="104" mass="11970">MSENVTTTPRRYDSIEEIIQANESIGHCWFSPSTTSFFRSKVYPEIYGGRFFVSSEKTSFDDPTRVYTVREVNDRGAIVPMYPREWHKTKAQAVGVARDAAREL</sequence>
<name>A0A0F9EKV1_9ZZZZ</name>
<dbReference type="AlphaFoldDB" id="A0A0F9EKV1"/>
<dbReference type="InterPro" id="IPR055870">
    <property type="entry name" value="DUF7447"/>
</dbReference>
<organism evidence="1">
    <name type="scientific">marine sediment metagenome</name>
    <dbReference type="NCBI Taxonomy" id="412755"/>
    <lineage>
        <taxon>unclassified sequences</taxon>
        <taxon>metagenomes</taxon>
        <taxon>ecological metagenomes</taxon>
    </lineage>
</organism>
<dbReference type="Pfam" id="PF24239">
    <property type="entry name" value="DUF7447"/>
    <property type="match status" value="1"/>
</dbReference>
<protein>
    <submittedName>
        <fullName evidence="1">Uncharacterized protein</fullName>
    </submittedName>
</protein>
<gene>
    <name evidence="1" type="ORF">LCGC14_2414580</name>
</gene>
<comment type="caution">
    <text evidence="1">The sequence shown here is derived from an EMBL/GenBank/DDBJ whole genome shotgun (WGS) entry which is preliminary data.</text>
</comment>
<evidence type="ECO:0000313" key="1">
    <source>
        <dbReference type="EMBL" id="KKL24508.1"/>
    </source>
</evidence>
<reference evidence="1" key="1">
    <citation type="journal article" date="2015" name="Nature">
        <title>Complex archaea that bridge the gap between prokaryotes and eukaryotes.</title>
        <authorList>
            <person name="Spang A."/>
            <person name="Saw J.H."/>
            <person name="Jorgensen S.L."/>
            <person name="Zaremba-Niedzwiedzka K."/>
            <person name="Martijn J."/>
            <person name="Lind A.E."/>
            <person name="van Eijk R."/>
            <person name="Schleper C."/>
            <person name="Guy L."/>
            <person name="Ettema T.J."/>
        </authorList>
    </citation>
    <scope>NUCLEOTIDE SEQUENCE</scope>
</reference>
<proteinExistence type="predicted"/>
<accession>A0A0F9EKV1</accession>